<gene>
    <name evidence="2" type="ORF">FFLO_04009</name>
</gene>
<dbReference type="EMBL" id="JABELV010000079">
    <property type="protein sequence ID" value="KAG7531941.1"/>
    <property type="molecule type" value="Genomic_DNA"/>
</dbReference>
<dbReference type="Proteomes" id="UP000812966">
    <property type="component" value="Unassembled WGS sequence"/>
</dbReference>
<sequence length="274" mass="30590">MFFQRIRTFFFGPTPASAPEPATAPRLGLIVLQEVRAMRKELESLKKKRSRHRKRRLLDPASHRLPPPSSKSETDKEDTRSDTSSPVGNTDNESEAERPDPAIESSPRPVVTWPGICAMIAVVGYVTVELPLLRSLRLFCHRPGRDTFEIVRSVFDGTFYSLFPGIKFHRNKGIFWLGGTPAWEALYSSDWSLAASHHLVVALLGCVRNDSPPTRSKLLFAYVGMTPETTGTEVKAQLPRPRIPVFDLPDGHLGDIPRILRAKAGFRRSSIHGG</sequence>
<protein>
    <submittedName>
        <fullName evidence="2">Uncharacterized protein</fullName>
    </submittedName>
</protein>
<name>A0A8K0JK25_9TREE</name>
<feature type="compositionally biased region" description="Basic and acidic residues" evidence="1">
    <location>
        <begin position="72"/>
        <end position="81"/>
    </location>
</feature>
<feature type="region of interest" description="Disordered" evidence="1">
    <location>
        <begin position="42"/>
        <end position="106"/>
    </location>
</feature>
<organism evidence="2 3">
    <name type="scientific">Filobasidium floriforme</name>
    <dbReference type="NCBI Taxonomy" id="5210"/>
    <lineage>
        <taxon>Eukaryota</taxon>
        <taxon>Fungi</taxon>
        <taxon>Dikarya</taxon>
        <taxon>Basidiomycota</taxon>
        <taxon>Agaricomycotina</taxon>
        <taxon>Tremellomycetes</taxon>
        <taxon>Filobasidiales</taxon>
        <taxon>Filobasidiaceae</taxon>
        <taxon>Filobasidium</taxon>
    </lineage>
</organism>
<evidence type="ECO:0000313" key="2">
    <source>
        <dbReference type="EMBL" id="KAG7531941.1"/>
    </source>
</evidence>
<comment type="caution">
    <text evidence="2">The sequence shown here is derived from an EMBL/GenBank/DDBJ whole genome shotgun (WGS) entry which is preliminary data.</text>
</comment>
<accession>A0A8K0JK25</accession>
<proteinExistence type="predicted"/>
<evidence type="ECO:0000256" key="1">
    <source>
        <dbReference type="SAM" id="MobiDB-lite"/>
    </source>
</evidence>
<keyword evidence="3" id="KW-1185">Reference proteome</keyword>
<feature type="compositionally biased region" description="Basic residues" evidence="1">
    <location>
        <begin position="46"/>
        <end position="56"/>
    </location>
</feature>
<dbReference type="AlphaFoldDB" id="A0A8K0JK25"/>
<feature type="compositionally biased region" description="Polar residues" evidence="1">
    <location>
        <begin position="82"/>
        <end position="91"/>
    </location>
</feature>
<evidence type="ECO:0000313" key="3">
    <source>
        <dbReference type="Proteomes" id="UP000812966"/>
    </source>
</evidence>
<reference evidence="2" key="1">
    <citation type="submission" date="2020-04" db="EMBL/GenBank/DDBJ databases">
        <title>Analysis of mating type loci in Filobasidium floriforme.</title>
        <authorList>
            <person name="Nowrousian M."/>
        </authorList>
    </citation>
    <scope>NUCLEOTIDE SEQUENCE</scope>
    <source>
        <strain evidence="2">CBS 6242</strain>
    </source>
</reference>